<protein>
    <submittedName>
        <fullName evidence="1">Phage major tail tube protein</fullName>
    </submittedName>
</protein>
<dbReference type="RefSeq" id="WP_202661856.1">
    <property type="nucleotide sequence ID" value="NZ_JAESVP010000007.1"/>
</dbReference>
<evidence type="ECO:0000313" key="2">
    <source>
        <dbReference type="Proteomes" id="UP000619033"/>
    </source>
</evidence>
<keyword evidence="2" id="KW-1185">Reference proteome</keyword>
<dbReference type="Pfam" id="PF04985">
    <property type="entry name" value="Phage_tube"/>
    <property type="match status" value="1"/>
</dbReference>
<gene>
    <name evidence="1" type="ORF">JI744_14530</name>
</gene>
<dbReference type="Proteomes" id="UP000619033">
    <property type="component" value="Unassembled WGS sequence"/>
</dbReference>
<evidence type="ECO:0000313" key="1">
    <source>
        <dbReference type="EMBL" id="MBL4929320.1"/>
    </source>
</evidence>
<accession>A0A8J7MUL0</accession>
<comment type="caution">
    <text evidence="1">The sequence shown here is derived from an EMBL/GenBank/DDBJ whole genome shotgun (WGS) entry which is preliminary data.</text>
</comment>
<reference evidence="1" key="1">
    <citation type="submission" date="2021-01" db="EMBL/GenBank/DDBJ databases">
        <title>Genome seq and assembly of Tabrizicola sp. KVB23.</title>
        <authorList>
            <person name="Chhetri G."/>
        </authorList>
    </citation>
    <scope>NUCLEOTIDE SEQUENCE</scope>
    <source>
        <strain evidence="1">KVB23</strain>
    </source>
</reference>
<sequence length="168" mass="18338">MAARDILKNFAAFVDGRGYAGEVQSYNPPAITLTTEAMRNGGMDAPIDLDMGMEGLTTSFVLSKYDYEVLALFGVAEGSDVPFTVRGAIESYDGTVKAVVQHMRGKIIGFDRGEWKPGQMAPLTINMSLHYYKETLDGRVTHEIDVINMIRIVGGKDRLAAQRAAMGL</sequence>
<dbReference type="EMBL" id="JAESVP010000007">
    <property type="protein sequence ID" value="MBL4929320.1"/>
    <property type="molecule type" value="Genomic_DNA"/>
</dbReference>
<dbReference type="NCBIfam" id="TIGR01611">
    <property type="entry name" value="tail_tube"/>
    <property type="match status" value="1"/>
</dbReference>
<dbReference type="InterPro" id="IPR006498">
    <property type="entry name" value="Tail_tube"/>
</dbReference>
<dbReference type="AlphaFoldDB" id="A0A8J7MUL0"/>
<organism evidence="1 2">
    <name type="scientific">Fuscibacter oryzae</name>
    <dbReference type="NCBI Taxonomy" id="2803939"/>
    <lineage>
        <taxon>Bacteria</taxon>
        <taxon>Pseudomonadati</taxon>
        <taxon>Pseudomonadota</taxon>
        <taxon>Alphaproteobacteria</taxon>
        <taxon>Rhodobacterales</taxon>
        <taxon>Paracoccaceae</taxon>
        <taxon>Fuscibacter</taxon>
    </lineage>
</organism>
<name>A0A8J7MUL0_9RHOB</name>
<proteinExistence type="predicted"/>